<dbReference type="CDD" id="cd03784">
    <property type="entry name" value="GT1_Gtf-like"/>
    <property type="match status" value="1"/>
</dbReference>
<dbReference type="InterPro" id="IPR050481">
    <property type="entry name" value="UDP-glycosyltransf_plant"/>
</dbReference>
<dbReference type="PANTHER" id="PTHR48048">
    <property type="entry name" value="GLYCOSYLTRANSFERASE"/>
    <property type="match status" value="1"/>
</dbReference>
<evidence type="ECO:0000256" key="3">
    <source>
        <dbReference type="RuleBase" id="RU003718"/>
    </source>
</evidence>
<dbReference type="GO" id="GO:0035251">
    <property type="term" value="F:UDP-glucosyltransferase activity"/>
    <property type="evidence" value="ECO:0007669"/>
    <property type="project" value="InterPro"/>
</dbReference>
<dbReference type="EMBL" id="PQIB02000004">
    <property type="protein sequence ID" value="RLN23420.1"/>
    <property type="molecule type" value="Genomic_DNA"/>
</dbReference>
<evidence type="ECO:0000313" key="6">
    <source>
        <dbReference type="Proteomes" id="UP000275267"/>
    </source>
</evidence>
<evidence type="ECO:0000256" key="4">
    <source>
        <dbReference type="RuleBase" id="RU362057"/>
    </source>
</evidence>
<dbReference type="FunFam" id="3.40.50.2000:FF:000082">
    <property type="entry name" value="Glycosyltransferase"/>
    <property type="match status" value="1"/>
</dbReference>
<dbReference type="OrthoDB" id="5835829at2759"/>
<gene>
    <name evidence="5" type="ORF">C2845_PM07G22080</name>
</gene>
<dbReference type="PROSITE" id="PS00375">
    <property type="entry name" value="UDPGT"/>
    <property type="match status" value="1"/>
</dbReference>
<protein>
    <recommendedName>
        <fullName evidence="4">Glycosyltransferase</fullName>
        <ecNumber evidence="4">2.4.1.-</ecNumber>
    </recommendedName>
</protein>
<keyword evidence="3" id="KW-0328">Glycosyltransferase</keyword>
<dbReference type="FunFam" id="3.40.50.2000:FF:000020">
    <property type="entry name" value="Glycosyltransferase"/>
    <property type="match status" value="1"/>
</dbReference>
<dbReference type="EC" id="2.4.1.-" evidence="4"/>
<reference evidence="6" key="1">
    <citation type="journal article" date="2019" name="Nat. Commun.">
        <title>The genome of broomcorn millet.</title>
        <authorList>
            <person name="Zou C."/>
            <person name="Miki D."/>
            <person name="Li D."/>
            <person name="Tang Q."/>
            <person name="Xiao L."/>
            <person name="Rajput S."/>
            <person name="Deng P."/>
            <person name="Jia W."/>
            <person name="Huang R."/>
            <person name="Zhang M."/>
            <person name="Sun Y."/>
            <person name="Hu J."/>
            <person name="Fu X."/>
            <person name="Schnable P.S."/>
            <person name="Li F."/>
            <person name="Zhang H."/>
            <person name="Feng B."/>
            <person name="Zhu X."/>
            <person name="Liu R."/>
            <person name="Schnable J.C."/>
            <person name="Zhu J.-K."/>
            <person name="Zhang H."/>
        </authorList>
    </citation>
    <scope>NUCLEOTIDE SEQUENCE [LARGE SCALE GENOMIC DNA]</scope>
</reference>
<organism evidence="5 6">
    <name type="scientific">Panicum miliaceum</name>
    <name type="common">Proso millet</name>
    <name type="synonym">Broomcorn millet</name>
    <dbReference type="NCBI Taxonomy" id="4540"/>
    <lineage>
        <taxon>Eukaryota</taxon>
        <taxon>Viridiplantae</taxon>
        <taxon>Streptophyta</taxon>
        <taxon>Embryophyta</taxon>
        <taxon>Tracheophyta</taxon>
        <taxon>Spermatophyta</taxon>
        <taxon>Magnoliopsida</taxon>
        <taxon>Liliopsida</taxon>
        <taxon>Poales</taxon>
        <taxon>Poaceae</taxon>
        <taxon>PACMAD clade</taxon>
        <taxon>Panicoideae</taxon>
        <taxon>Panicodae</taxon>
        <taxon>Paniceae</taxon>
        <taxon>Panicinae</taxon>
        <taxon>Panicum</taxon>
        <taxon>Panicum sect. Panicum</taxon>
    </lineage>
</organism>
<evidence type="ECO:0000256" key="2">
    <source>
        <dbReference type="ARBA" id="ARBA00022679"/>
    </source>
</evidence>
<dbReference type="InterPro" id="IPR002213">
    <property type="entry name" value="UDP_glucos_trans"/>
</dbReference>
<dbReference type="SUPFAM" id="SSF53756">
    <property type="entry name" value="UDP-Glycosyltransferase/glycogen phosphorylase"/>
    <property type="match status" value="1"/>
</dbReference>
<name>A0A3L6SN62_PANMI</name>
<dbReference type="Gene3D" id="3.40.50.2000">
    <property type="entry name" value="Glycogen Phosphorylase B"/>
    <property type="match status" value="2"/>
</dbReference>
<proteinExistence type="inferred from homology"/>
<dbReference type="Pfam" id="PF00201">
    <property type="entry name" value="UDPGT"/>
    <property type="match status" value="1"/>
</dbReference>
<dbReference type="AlphaFoldDB" id="A0A3L6SN62"/>
<keyword evidence="2 3" id="KW-0808">Transferase</keyword>
<evidence type="ECO:0000256" key="1">
    <source>
        <dbReference type="ARBA" id="ARBA00009995"/>
    </source>
</evidence>
<accession>A0A3L6SN62</accession>
<evidence type="ECO:0000313" key="5">
    <source>
        <dbReference type="EMBL" id="RLN23420.1"/>
    </source>
</evidence>
<comment type="caution">
    <text evidence="5">The sequence shown here is derived from an EMBL/GenBank/DDBJ whole genome shotgun (WGS) entry which is preliminary data.</text>
</comment>
<keyword evidence="6" id="KW-1185">Reference proteome</keyword>
<dbReference type="PANTHER" id="PTHR48048:SF75">
    <property type="entry name" value="GLYCOSYLTRANSFERASE"/>
    <property type="match status" value="1"/>
</dbReference>
<dbReference type="InterPro" id="IPR035595">
    <property type="entry name" value="UDP_glycos_trans_CS"/>
</dbReference>
<comment type="similarity">
    <text evidence="1 3">Belongs to the UDP-glycosyltransferase family.</text>
</comment>
<dbReference type="Proteomes" id="UP000275267">
    <property type="component" value="Unassembled WGS sequence"/>
</dbReference>
<sequence>MVLISHPIYPAPGTPDDIARSHTDTAATATRARAQSKARANAFSSSKLHRSSHLSRAPGPIEWKRQLRVMDKTVVLYPSLGVGHLTPMVQLAKLFVRHGVAVTVALVEPQVESPSFYAAAARAAAANPSVTFHVLPPPAEAAEEAPRGRFDYLRLMDAPLRDFLRSLTAVHALVLDMFCAGSLDVAAELGIPAYFFFASGASFLAVFLNLPSVAASMGRSFAELGDAPFRLPVAPPFKATDLPQVILDNDEASKAILRMAEIIAESSGILINTFEPLEARAVRDLRDGLCIPGRPTPPVYCIGPLVTEGGDKKHECLEWLDAQPDSSVTFLSFGSLGTFSKKQLQEIAVGLERSGQRFLWVVRSPLGDEQKIGDPLPEPDLDALLPEGFLERTKNQGLVVRSWAPQVEVLVHRATGAFMTHCGWNSTLEGITAGLPLLCWPLYAEQRLNKVFIVEEMKLGVVMMGYDEEVVKAEEVEAKVKWVMDSEGGRALRELAVAEKSKAAQALSEGGSSRAAFVEFLNNL</sequence>